<name>M8CI45_AEGTA</name>
<evidence type="ECO:0000256" key="1">
    <source>
        <dbReference type="ARBA" id="ARBA00004141"/>
    </source>
</evidence>
<dbReference type="ExpressionAtlas" id="M8CI45">
    <property type="expression patterns" value="baseline"/>
</dbReference>
<feature type="domain" description="Very-long-chain aldehyde decarbonylase CER1-like C-terminal" evidence="3">
    <location>
        <begin position="24"/>
        <end position="115"/>
    </location>
</feature>
<dbReference type="GO" id="GO:0016020">
    <property type="term" value="C:membrane"/>
    <property type="evidence" value="ECO:0007669"/>
    <property type="project" value="UniProtKB-SubCell"/>
</dbReference>
<evidence type="ECO:0000313" key="4">
    <source>
        <dbReference type="EnsemblPlants" id="EMT22936"/>
    </source>
</evidence>
<sequence length="152" mass="16447">MTASPFLLSGEALRSPSFIQNLVRVVDEGLHEAMKQLLLRPETRSHLALSCSYSSKVWLVGDALTGQEQERAEPGAHFVPYSQFPPSGDARADCVYHSTPALMVPESYENLHACGGDPGQGSSTGSRVKEEKDDDEDKGDGGDFTVLSAFFL</sequence>
<organism evidence="4">
    <name type="scientific">Aegilops tauschii</name>
    <name type="common">Tausch's goatgrass</name>
    <name type="synonym">Aegilops squarrosa</name>
    <dbReference type="NCBI Taxonomy" id="37682"/>
    <lineage>
        <taxon>Eukaryota</taxon>
        <taxon>Viridiplantae</taxon>
        <taxon>Streptophyta</taxon>
        <taxon>Embryophyta</taxon>
        <taxon>Tracheophyta</taxon>
        <taxon>Spermatophyta</taxon>
        <taxon>Magnoliopsida</taxon>
        <taxon>Liliopsida</taxon>
        <taxon>Poales</taxon>
        <taxon>Poaceae</taxon>
        <taxon>BOP clade</taxon>
        <taxon>Pooideae</taxon>
        <taxon>Triticodae</taxon>
        <taxon>Triticeae</taxon>
        <taxon>Triticinae</taxon>
        <taxon>Aegilops</taxon>
    </lineage>
</organism>
<accession>M8CI45</accession>
<dbReference type="AlphaFoldDB" id="M8CI45"/>
<dbReference type="Pfam" id="PF12076">
    <property type="entry name" value="CER1-like_C"/>
    <property type="match status" value="1"/>
</dbReference>
<evidence type="ECO:0000256" key="2">
    <source>
        <dbReference type="SAM" id="MobiDB-lite"/>
    </source>
</evidence>
<comment type="subcellular location">
    <subcellularLocation>
        <location evidence="1">Membrane</location>
        <topology evidence="1">Multi-pass membrane protein</topology>
    </subcellularLocation>
</comment>
<proteinExistence type="predicted"/>
<feature type="region of interest" description="Disordered" evidence="2">
    <location>
        <begin position="112"/>
        <end position="142"/>
    </location>
</feature>
<dbReference type="EnsemblPlants" id="EMT22936">
    <property type="protein sequence ID" value="EMT22936"/>
    <property type="gene ID" value="F775_10466"/>
</dbReference>
<evidence type="ECO:0000259" key="3">
    <source>
        <dbReference type="Pfam" id="PF12076"/>
    </source>
</evidence>
<dbReference type="InterPro" id="IPR021940">
    <property type="entry name" value="CER1-like_C"/>
</dbReference>
<reference evidence="4" key="1">
    <citation type="submission" date="2015-06" db="UniProtKB">
        <authorList>
            <consortium name="EnsemblPlants"/>
        </authorList>
    </citation>
    <scope>IDENTIFICATION</scope>
</reference>
<protein>
    <recommendedName>
        <fullName evidence="3">Very-long-chain aldehyde decarbonylase CER1-like C-terminal domain-containing protein</fullName>
    </recommendedName>
</protein>